<comment type="caution">
    <text evidence="2">The sequence shown here is derived from an EMBL/GenBank/DDBJ whole genome shotgun (WGS) entry which is preliminary data.</text>
</comment>
<accession>A0A9P6KEI8</accession>
<feature type="compositionally biased region" description="Polar residues" evidence="1">
    <location>
        <begin position="119"/>
        <end position="130"/>
    </location>
</feature>
<keyword evidence="3" id="KW-1185">Reference proteome</keyword>
<feature type="region of interest" description="Disordered" evidence="1">
    <location>
        <begin position="1"/>
        <end position="54"/>
    </location>
</feature>
<feature type="compositionally biased region" description="Polar residues" evidence="1">
    <location>
        <begin position="94"/>
        <end position="105"/>
    </location>
</feature>
<proteinExistence type="predicted"/>
<dbReference type="AlphaFoldDB" id="A0A9P6KEI8"/>
<sequence length="152" mass="16009">MAHPGHSIVSASTLPAQPPFFPILERADQSTDASATTPVGAAPRKRDLPRNGAGLWFPPQGATLYPLERLAELAPLPNLGSDNDGPVAIKSKASLSISGNSNEDNGISVDKDTTKTEKSPNSTLRTTPKLNPNITIVSMPLQDMNADTVSLQ</sequence>
<gene>
    <name evidence="2" type="ORF">BGW38_010981</name>
</gene>
<organism evidence="2 3">
    <name type="scientific">Lunasporangiospora selenospora</name>
    <dbReference type="NCBI Taxonomy" id="979761"/>
    <lineage>
        <taxon>Eukaryota</taxon>
        <taxon>Fungi</taxon>
        <taxon>Fungi incertae sedis</taxon>
        <taxon>Mucoromycota</taxon>
        <taxon>Mortierellomycotina</taxon>
        <taxon>Mortierellomycetes</taxon>
        <taxon>Mortierellales</taxon>
        <taxon>Mortierellaceae</taxon>
        <taxon>Lunasporangiospora</taxon>
    </lineage>
</organism>
<feature type="compositionally biased region" description="Basic and acidic residues" evidence="1">
    <location>
        <begin position="109"/>
        <end position="118"/>
    </location>
</feature>
<evidence type="ECO:0000256" key="1">
    <source>
        <dbReference type="SAM" id="MobiDB-lite"/>
    </source>
</evidence>
<protein>
    <submittedName>
        <fullName evidence="2">Uncharacterized protein</fullName>
    </submittedName>
</protein>
<dbReference type="EMBL" id="JAABOA010000990">
    <property type="protein sequence ID" value="KAF9582609.1"/>
    <property type="molecule type" value="Genomic_DNA"/>
</dbReference>
<reference evidence="2" key="1">
    <citation type="journal article" date="2020" name="Fungal Divers.">
        <title>Resolving the Mortierellaceae phylogeny through synthesis of multi-gene phylogenetics and phylogenomics.</title>
        <authorList>
            <person name="Vandepol N."/>
            <person name="Liber J."/>
            <person name="Desiro A."/>
            <person name="Na H."/>
            <person name="Kennedy M."/>
            <person name="Barry K."/>
            <person name="Grigoriev I.V."/>
            <person name="Miller A.N."/>
            <person name="O'Donnell K."/>
            <person name="Stajich J.E."/>
            <person name="Bonito G."/>
        </authorList>
    </citation>
    <scope>NUCLEOTIDE SEQUENCE</scope>
    <source>
        <strain evidence="2">KOD1015</strain>
    </source>
</reference>
<dbReference type="Proteomes" id="UP000780801">
    <property type="component" value="Unassembled WGS sequence"/>
</dbReference>
<name>A0A9P6KEI8_9FUNG</name>
<evidence type="ECO:0000313" key="2">
    <source>
        <dbReference type="EMBL" id="KAF9582609.1"/>
    </source>
</evidence>
<evidence type="ECO:0000313" key="3">
    <source>
        <dbReference type="Proteomes" id="UP000780801"/>
    </source>
</evidence>
<feature type="region of interest" description="Disordered" evidence="1">
    <location>
        <begin position="94"/>
        <end position="130"/>
    </location>
</feature>